<dbReference type="OrthoDB" id="437at2759"/>
<keyword evidence="8" id="KW-0472">Membrane</keyword>
<evidence type="ECO:0000256" key="7">
    <source>
        <dbReference type="ARBA" id="ARBA00023128"/>
    </source>
</evidence>
<name>A7TT87_VANPO</name>
<dbReference type="AlphaFoldDB" id="A7TT87"/>
<keyword evidence="3" id="KW-0813">Transport</keyword>
<evidence type="ECO:0000256" key="5">
    <source>
        <dbReference type="ARBA" id="ARBA00022781"/>
    </source>
</evidence>
<comment type="subcellular location">
    <subcellularLocation>
        <location evidence="1">Mitochondrion membrane</location>
    </subcellularLocation>
</comment>
<dbReference type="GO" id="GO:0015078">
    <property type="term" value="F:proton transmembrane transporter activity"/>
    <property type="evidence" value="ECO:0007669"/>
    <property type="project" value="InterPro"/>
</dbReference>
<dbReference type="GO" id="GO:0031966">
    <property type="term" value="C:mitochondrial membrane"/>
    <property type="evidence" value="ECO:0007669"/>
    <property type="project" value="UniProtKB-SubCell"/>
</dbReference>
<protein>
    <recommendedName>
        <fullName evidence="12">ATP synthase subunit g, mitochondrial</fullName>
    </recommendedName>
</protein>
<evidence type="ECO:0000256" key="8">
    <source>
        <dbReference type="ARBA" id="ARBA00023136"/>
    </source>
</evidence>
<gene>
    <name evidence="10" type="ORF">Kpol_274p6</name>
</gene>
<accession>A7TT87</accession>
<dbReference type="RefSeq" id="XP_001642381.1">
    <property type="nucleotide sequence ID" value="XM_001642331.1"/>
</dbReference>
<keyword evidence="6" id="KW-0406">Ion transport</keyword>
<keyword evidence="11" id="KW-1185">Reference proteome</keyword>
<dbReference type="Proteomes" id="UP000000267">
    <property type="component" value="Unassembled WGS sequence"/>
</dbReference>
<organism evidence="11">
    <name type="scientific">Vanderwaltozyma polyspora (strain ATCC 22028 / DSM 70294 / BCRC 21397 / CBS 2163 / NBRC 10782 / NRRL Y-8283 / UCD 57-17)</name>
    <name type="common">Kluyveromyces polysporus</name>
    <dbReference type="NCBI Taxonomy" id="436907"/>
    <lineage>
        <taxon>Eukaryota</taxon>
        <taxon>Fungi</taxon>
        <taxon>Dikarya</taxon>
        <taxon>Ascomycota</taxon>
        <taxon>Saccharomycotina</taxon>
        <taxon>Saccharomycetes</taxon>
        <taxon>Saccharomycetales</taxon>
        <taxon>Saccharomycetaceae</taxon>
        <taxon>Vanderwaltozyma</taxon>
    </lineage>
</organism>
<evidence type="ECO:0000313" key="10">
    <source>
        <dbReference type="EMBL" id="EDO14523.1"/>
    </source>
</evidence>
<evidence type="ECO:0000256" key="3">
    <source>
        <dbReference type="ARBA" id="ARBA00022448"/>
    </source>
</evidence>
<evidence type="ECO:0000256" key="1">
    <source>
        <dbReference type="ARBA" id="ARBA00004325"/>
    </source>
</evidence>
<keyword evidence="4" id="KW-0138">CF(0)</keyword>
<proteinExistence type="inferred from homology"/>
<dbReference type="InParanoid" id="A7TT87"/>
<sequence length="119" mass="13513">MLGRIQSFTSCLATKTNIWTAKTVYYGKVGLEISKQVYAKEGLQPPTVAQFKQVYNNAYKKGLEYVYEPKKVVSCAQKLQRKDLVKYGALGIQLLGFYSLGEIIGRRHLVGYKSYTTHH</sequence>
<dbReference type="GO" id="GO:0045259">
    <property type="term" value="C:proton-transporting ATP synthase complex"/>
    <property type="evidence" value="ECO:0007669"/>
    <property type="project" value="UniProtKB-KW"/>
</dbReference>
<dbReference type="OMA" id="CAQAYLN"/>
<dbReference type="GO" id="GO:0015986">
    <property type="term" value="P:proton motive force-driven ATP synthesis"/>
    <property type="evidence" value="ECO:0007669"/>
    <property type="project" value="InterPro"/>
</dbReference>
<dbReference type="STRING" id="436907.A7TT87"/>
<reference evidence="10 11" key="1">
    <citation type="journal article" date="2007" name="Proc. Natl. Acad. Sci. U.S.A.">
        <title>Independent sorting-out of thousands of duplicated gene pairs in two yeast species descended from a whole-genome duplication.</title>
        <authorList>
            <person name="Scannell D.R."/>
            <person name="Frank A.C."/>
            <person name="Conant G.C."/>
            <person name="Byrne K.P."/>
            <person name="Woolfit M."/>
            <person name="Wolfe K.H."/>
        </authorList>
    </citation>
    <scope>NUCLEOTIDE SEQUENCE [LARGE SCALE GENOMIC DNA]</scope>
    <source>
        <strain evidence="11">ATCC 22028 / DSM 70294 / BCRC 21397 / CBS 2163 / NBRC 10782 / NRRL Y-8283 / UCD 57-17</strain>
    </source>
</reference>
<dbReference type="EMBL" id="DS480550">
    <property type="protein sequence ID" value="EDO14523.1"/>
    <property type="molecule type" value="Genomic_DNA"/>
</dbReference>
<dbReference type="Pfam" id="PF04718">
    <property type="entry name" value="ATP-synt_G"/>
    <property type="match status" value="1"/>
</dbReference>
<keyword evidence="5" id="KW-0375">Hydrogen ion transport</keyword>
<dbReference type="GeneID" id="5542523"/>
<evidence type="ECO:0000256" key="6">
    <source>
        <dbReference type="ARBA" id="ARBA00023065"/>
    </source>
</evidence>
<keyword evidence="7" id="KW-0496">Mitochondrion</keyword>
<evidence type="ECO:0000256" key="4">
    <source>
        <dbReference type="ARBA" id="ARBA00022547"/>
    </source>
</evidence>
<evidence type="ECO:0000256" key="9">
    <source>
        <dbReference type="ARBA" id="ARBA00023310"/>
    </source>
</evidence>
<evidence type="ECO:0000256" key="2">
    <source>
        <dbReference type="ARBA" id="ARBA00005699"/>
    </source>
</evidence>
<keyword evidence="9" id="KW-0066">ATP synthesis</keyword>
<dbReference type="eggNOG" id="KOG4103">
    <property type="taxonomic scope" value="Eukaryota"/>
</dbReference>
<dbReference type="FunCoup" id="A7TT87">
    <property type="interactions" value="129"/>
</dbReference>
<comment type="similarity">
    <text evidence="2">Belongs to the ATPase g subunit family.</text>
</comment>
<dbReference type="PhylomeDB" id="A7TT87"/>
<evidence type="ECO:0000313" key="11">
    <source>
        <dbReference type="Proteomes" id="UP000000267"/>
    </source>
</evidence>
<dbReference type="HOGENOM" id="CLU_083674_1_0_1"/>
<evidence type="ECO:0008006" key="12">
    <source>
        <dbReference type="Google" id="ProtNLM"/>
    </source>
</evidence>
<dbReference type="KEGG" id="vpo:Kpol_274p6"/>
<dbReference type="InterPro" id="IPR006808">
    <property type="entry name" value="ATP_synth_F0_gsu_mt"/>
</dbReference>